<feature type="region of interest" description="Disordered" evidence="1">
    <location>
        <begin position="88"/>
        <end position="126"/>
    </location>
</feature>
<proteinExistence type="predicted"/>
<dbReference type="EMBL" id="QXFU01000826">
    <property type="protein sequence ID" value="KAE9019283.1"/>
    <property type="molecule type" value="Genomic_DNA"/>
</dbReference>
<sequence length="126" mass="14158">MSLVDDAELLLEPSSGFVYQVAIRHYADELRRVVAIPLEDVRVRHISQAEYMMGYYHQLPVAMVFPDFNAVWTAVALPDMGNPPLRLYGASPPIRSRQARRPCPPWTQAPGPSRISPPGRENGMDD</sequence>
<comment type="caution">
    <text evidence="3">The sequence shown here is derived from an EMBL/GenBank/DDBJ whole genome shotgun (WGS) entry which is preliminary data.</text>
</comment>
<evidence type="ECO:0000313" key="5">
    <source>
        <dbReference type="Proteomes" id="UP000435112"/>
    </source>
</evidence>
<evidence type="ECO:0000256" key="1">
    <source>
        <dbReference type="SAM" id="MobiDB-lite"/>
    </source>
</evidence>
<organism evidence="3 4">
    <name type="scientific">Phytophthora rubi</name>
    <dbReference type="NCBI Taxonomy" id="129364"/>
    <lineage>
        <taxon>Eukaryota</taxon>
        <taxon>Sar</taxon>
        <taxon>Stramenopiles</taxon>
        <taxon>Oomycota</taxon>
        <taxon>Peronosporomycetes</taxon>
        <taxon>Peronosporales</taxon>
        <taxon>Peronosporaceae</taxon>
        <taxon>Phytophthora</taxon>
    </lineage>
</organism>
<dbReference type="Proteomes" id="UP000429607">
    <property type="component" value="Unassembled WGS sequence"/>
</dbReference>
<reference evidence="4 5" key="1">
    <citation type="submission" date="2018-09" db="EMBL/GenBank/DDBJ databases">
        <title>Genomic investigation of the strawberry pathogen Phytophthora fragariae indicates pathogenicity is determined by transcriptional variation in three key races.</title>
        <authorList>
            <person name="Adams T.M."/>
            <person name="Armitage A.D."/>
            <person name="Sobczyk M.K."/>
            <person name="Bates H.J."/>
            <person name="Dunwell J.M."/>
            <person name="Nellist C.F."/>
            <person name="Harrison R.J."/>
        </authorList>
    </citation>
    <scope>NUCLEOTIDE SEQUENCE [LARGE SCALE GENOMIC DNA]</scope>
    <source>
        <strain evidence="3 4">SCRP249</strain>
        <strain evidence="2 5">SCRP324</strain>
    </source>
</reference>
<accession>A0A6A3M0J7</accession>
<dbReference type="AlphaFoldDB" id="A0A6A3M0J7"/>
<name>A0A6A3M0J7_9STRA</name>
<gene>
    <name evidence="3" type="ORF">PR001_g12456</name>
    <name evidence="2" type="ORF">PR002_g12860</name>
</gene>
<dbReference type="Proteomes" id="UP000435112">
    <property type="component" value="Unassembled WGS sequence"/>
</dbReference>
<dbReference type="OrthoDB" id="10272196at2759"/>
<dbReference type="EMBL" id="QXFV01000811">
    <property type="protein sequence ID" value="KAE9025309.1"/>
    <property type="molecule type" value="Genomic_DNA"/>
</dbReference>
<protein>
    <submittedName>
        <fullName evidence="3">Uncharacterized protein</fullName>
    </submittedName>
</protein>
<evidence type="ECO:0000313" key="2">
    <source>
        <dbReference type="EMBL" id="KAE9019283.1"/>
    </source>
</evidence>
<evidence type="ECO:0000313" key="3">
    <source>
        <dbReference type="EMBL" id="KAE9025309.1"/>
    </source>
</evidence>
<evidence type="ECO:0000313" key="4">
    <source>
        <dbReference type="Proteomes" id="UP000429607"/>
    </source>
</evidence>